<dbReference type="AlphaFoldDB" id="A0A3P7TDV9"/>
<accession>A0A3P7TDV9</accession>
<protein>
    <recommendedName>
        <fullName evidence="1">Chondroitin proteoglycan 4 domain-containing protein</fullName>
    </recommendedName>
</protein>
<evidence type="ECO:0000313" key="2">
    <source>
        <dbReference type="EMBL" id="VDO20140.1"/>
    </source>
</evidence>
<dbReference type="PANTHER" id="PTHR37442:SF1">
    <property type="entry name" value="CHONDROITIN PROTEOGLYCAN 4 DOMAIN-CONTAINING PROTEIN"/>
    <property type="match status" value="1"/>
</dbReference>
<feature type="domain" description="Chondroitin proteoglycan 4" evidence="1">
    <location>
        <begin position="11"/>
        <end position="103"/>
    </location>
</feature>
<sequence>MLMRAMGVPLCVRKCIDPFLDQISEIWHMNQIVEKIPGLCRSHPQALECLRKQPSCDTHNLFKKASSSVQKVCGERAALFEKMRPCLSKNGDAVARTCDARCSSRATLTAFMNNPAIQRAAKMGGNIMAVNDNLGPLCSYSLLRFWRTDGLSLLLTQLNNETSSVLNCELACITTELNKVCPLSGWLTLDILLQPFESVADLLLESSPSLKDFLAKKMDKRCRFVLQKSELMKLRKGQFNL</sequence>
<proteinExistence type="predicted"/>
<dbReference type="InterPro" id="IPR029153">
    <property type="entry name" value="CPG4"/>
</dbReference>
<name>A0A3P7TDV9_HELPZ</name>
<dbReference type="InterPro" id="IPR053123">
    <property type="entry name" value="CPG4-like"/>
</dbReference>
<reference evidence="2" key="1">
    <citation type="submission" date="2018-11" db="EMBL/GenBank/DDBJ databases">
        <authorList>
            <consortium name="Pathogen Informatics"/>
        </authorList>
    </citation>
    <scope>NUCLEOTIDE SEQUENCE [LARGE SCALE GENOMIC DNA]</scope>
</reference>
<dbReference type="PANTHER" id="PTHR37442">
    <property type="entry name" value="F18A1.7 PROTEIN-RELATED"/>
    <property type="match status" value="1"/>
</dbReference>
<dbReference type="OrthoDB" id="5819135at2759"/>
<dbReference type="Pfam" id="PF15481">
    <property type="entry name" value="CPG4"/>
    <property type="match status" value="1"/>
</dbReference>
<evidence type="ECO:0000259" key="1">
    <source>
        <dbReference type="Pfam" id="PF15481"/>
    </source>
</evidence>
<dbReference type="EMBL" id="UZAH01001834">
    <property type="protein sequence ID" value="VDO20140.1"/>
    <property type="molecule type" value="Genomic_DNA"/>
</dbReference>
<gene>
    <name evidence="2" type="ORF">HPBE_LOCUS1595</name>
</gene>
<organism evidence="2">
    <name type="scientific">Heligmosomoides polygyrus</name>
    <name type="common">Parasitic roundworm</name>
    <dbReference type="NCBI Taxonomy" id="6339"/>
    <lineage>
        <taxon>Eukaryota</taxon>
        <taxon>Metazoa</taxon>
        <taxon>Ecdysozoa</taxon>
        <taxon>Nematoda</taxon>
        <taxon>Chromadorea</taxon>
        <taxon>Rhabditida</taxon>
        <taxon>Rhabditina</taxon>
        <taxon>Rhabditomorpha</taxon>
        <taxon>Strongyloidea</taxon>
        <taxon>Heligmosomidae</taxon>
        <taxon>Heligmosomoides</taxon>
    </lineage>
</organism>